<dbReference type="OrthoDB" id="290870at2"/>
<dbReference type="Proteomes" id="UP000240009">
    <property type="component" value="Unassembled WGS sequence"/>
</dbReference>
<dbReference type="AlphaFoldDB" id="A0A2S8F150"/>
<feature type="transmembrane region" description="Helical" evidence="1">
    <location>
        <begin position="62"/>
        <end position="94"/>
    </location>
</feature>
<proteinExistence type="predicted"/>
<gene>
    <name evidence="2" type="ORF">C5Y96_20660</name>
</gene>
<keyword evidence="1" id="KW-1133">Transmembrane helix</keyword>
<sequence>MLSKRSQIGLISLTTLTAAGAIWLFAEDQSYYGPIQAVLLRIGLVLGAIWIGYPQISKLPVWLATIGIVSVLTVLLFKKAAIVVIPLFILIWLLRPRPSKKRNSPNRGSSSSNR</sequence>
<protein>
    <submittedName>
        <fullName evidence="2">Uncharacterized protein</fullName>
    </submittedName>
</protein>
<dbReference type="EMBL" id="PUIA01000069">
    <property type="protein sequence ID" value="PQO25869.1"/>
    <property type="molecule type" value="Genomic_DNA"/>
</dbReference>
<evidence type="ECO:0000313" key="3">
    <source>
        <dbReference type="Proteomes" id="UP000240009"/>
    </source>
</evidence>
<organism evidence="2 3">
    <name type="scientific">Blastopirellula marina</name>
    <dbReference type="NCBI Taxonomy" id="124"/>
    <lineage>
        <taxon>Bacteria</taxon>
        <taxon>Pseudomonadati</taxon>
        <taxon>Planctomycetota</taxon>
        <taxon>Planctomycetia</taxon>
        <taxon>Pirellulales</taxon>
        <taxon>Pirellulaceae</taxon>
        <taxon>Blastopirellula</taxon>
    </lineage>
</organism>
<accession>A0A2S8F150</accession>
<keyword evidence="1" id="KW-0812">Transmembrane</keyword>
<evidence type="ECO:0000313" key="2">
    <source>
        <dbReference type="EMBL" id="PQO25869.1"/>
    </source>
</evidence>
<dbReference type="RefSeq" id="WP_105357338.1">
    <property type="nucleotide sequence ID" value="NZ_PUIA01000069.1"/>
</dbReference>
<evidence type="ECO:0000256" key="1">
    <source>
        <dbReference type="SAM" id="Phobius"/>
    </source>
</evidence>
<name>A0A2S8F150_9BACT</name>
<feature type="transmembrane region" description="Helical" evidence="1">
    <location>
        <begin position="38"/>
        <end position="56"/>
    </location>
</feature>
<comment type="caution">
    <text evidence="2">The sequence shown here is derived from an EMBL/GenBank/DDBJ whole genome shotgun (WGS) entry which is preliminary data.</text>
</comment>
<feature type="transmembrane region" description="Helical" evidence="1">
    <location>
        <begin position="6"/>
        <end position="26"/>
    </location>
</feature>
<keyword evidence="1" id="KW-0472">Membrane</keyword>
<reference evidence="2 3" key="1">
    <citation type="submission" date="2018-02" db="EMBL/GenBank/DDBJ databases">
        <title>Comparative genomes isolates from brazilian mangrove.</title>
        <authorList>
            <person name="Araujo J.E."/>
            <person name="Taketani R.G."/>
            <person name="Silva M.C.P."/>
            <person name="Loureco M.V."/>
            <person name="Andreote F.D."/>
        </authorList>
    </citation>
    <scope>NUCLEOTIDE SEQUENCE [LARGE SCALE GENOMIC DNA]</scope>
    <source>
        <strain evidence="2 3">HEX-2 MGV</strain>
    </source>
</reference>